<accession>A0A6I4MF74</accession>
<evidence type="ECO:0000256" key="1">
    <source>
        <dbReference type="ARBA" id="ARBA00001974"/>
    </source>
</evidence>
<dbReference type="GO" id="GO:0047571">
    <property type="term" value="F:3-oxosteroid 1-dehydrogenase activity"/>
    <property type="evidence" value="ECO:0007669"/>
    <property type="project" value="UniProtKB-EC"/>
</dbReference>
<dbReference type="InterPro" id="IPR050315">
    <property type="entry name" value="FAD-oxidoreductase_2"/>
</dbReference>
<evidence type="ECO:0000256" key="9">
    <source>
        <dbReference type="ARBA" id="ARBA00069709"/>
    </source>
</evidence>
<keyword evidence="3" id="KW-0274">FAD</keyword>
<protein>
    <recommendedName>
        <fullName evidence="9">3-oxosteroid 1-dehydrogenase</fullName>
        <ecNumber evidence="8">1.3.99.4</ecNumber>
    </recommendedName>
</protein>
<evidence type="ECO:0000313" key="11">
    <source>
        <dbReference type="EMBL" id="MWA04858.1"/>
    </source>
</evidence>
<keyword evidence="5" id="KW-0443">Lipid metabolism</keyword>
<comment type="similarity">
    <text evidence="7">Belongs to the FAD-dependent oxidoreductase 2 family. 3-oxosteroid dehydrogenase subfamily.</text>
</comment>
<keyword evidence="5" id="KW-0753">Steroid metabolism</keyword>
<gene>
    <name evidence="11" type="ORF">F8568_031715</name>
</gene>
<dbReference type="PANTHER" id="PTHR43400:SF10">
    <property type="entry name" value="3-OXOSTEROID 1-DEHYDROGENASE"/>
    <property type="match status" value="1"/>
</dbReference>
<comment type="cofactor">
    <cofactor evidence="1">
        <name>FAD</name>
        <dbReference type="ChEBI" id="CHEBI:57692"/>
    </cofactor>
</comment>
<dbReference type="GO" id="GO:0008202">
    <property type="term" value="P:steroid metabolic process"/>
    <property type="evidence" value="ECO:0007669"/>
    <property type="project" value="UniProtKB-KW"/>
</dbReference>
<dbReference type="RefSeq" id="WP_151597361.1">
    <property type="nucleotide sequence ID" value="NZ_WBMS02000031.1"/>
</dbReference>
<sequence length="574" mass="61813">MTDERNWDVVTDLLVVGSGGGALCAGLVAHDRGMQALIVEKTAKIGGSTAMSGGVLWLPDNPVSRRAGVPDGREDARRYFAAVVGDEGPATSEARREAFLDTVEPMVEFLGEAGVPFRHCEGYSDYYDDRPGGKARGRSLETELFDTATLGPWESRLRITDDMPPIPAHTGDVASLSMAPRTLRSLRTVAGIAGRLVAAKARGKRLRGSGVALQGYMLAALARRDVPVWTDSPLEDLVTEGGRVIGAIVGHNDRKLRIRARRGVLLAAGGFAHNAEMRERYGRRPASTAWTSANPGDSGEVIETAMRHGAAVDMMDEAWWIPSSIPPGGKPMFAVYERSKPYAIMVDGQGERFCNEAASYMEVGRHMYERHAQGISAVPSWWITDSRNRKRYLWGTTPGGVTPKKWLESGYLKRADTIEELARLCGIEPSRLRATVDRFNKSAARGEDPEFHKGERAYDRYYGDPTVRPNPCVGPVEKPPFYAVALYPGDVGTSGGLLTDEHARVLTDAGAPIDGLYATGNGTASVMGRHYPGAGASIGASFAFGWIAAHHAADVADAASRTDAKSSIGAENLD</sequence>
<dbReference type="EMBL" id="WBMS02000031">
    <property type="protein sequence ID" value="MWA04858.1"/>
    <property type="molecule type" value="Genomic_DNA"/>
</dbReference>
<dbReference type="PANTHER" id="PTHR43400">
    <property type="entry name" value="FUMARATE REDUCTASE"/>
    <property type="match status" value="1"/>
</dbReference>
<evidence type="ECO:0000256" key="4">
    <source>
        <dbReference type="ARBA" id="ARBA00023002"/>
    </source>
</evidence>
<dbReference type="InterPro" id="IPR036188">
    <property type="entry name" value="FAD/NAD-bd_sf"/>
</dbReference>
<comment type="catalytic activity">
    <reaction evidence="6">
        <text>a 3-oxosteroid + A = a 3-oxo-Delta(1)-steroid + AH2</text>
        <dbReference type="Rhea" id="RHEA:13329"/>
        <dbReference type="ChEBI" id="CHEBI:13193"/>
        <dbReference type="ChEBI" id="CHEBI:17499"/>
        <dbReference type="ChEBI" id="CHEBI:20156"/>
        <dbReference type="ChEBI" id="CHEBI:47788"/>
        <dbReference type="EC" id="1.3.99.4"/>
    </reaction>
</comment>
<dbReference type="SUPFAM" id="SSF51905">
    <property type="entry name" value="FAD/NAD(P)-binding domain"/>
    <property type="match status" value="1"/>
</dbReference>
<proteinExistence type="inferred from homology"/>
<reference evidence="11" key="1">
    <citation type="submission" date="2019-12" db="EMBL/GenBank/DDBJ databases">
        <title>Actinomadura physcomitrii sp. nov., a novel actinomycete isolated from moss [Physcomitrium sphaericum (Ludw) Fuernr].</title>
        <authorList>
            <person name="Zhuang X."/>
        </authorList>
    </citation>
    <scope>NUCLEOTIDE SEQUENCE [LARGE SCALE GENOMIC DNA]</scope>
    <source>
        <strain evidence="11">LD22</strain>
    </source>
</reference>
<dbReference type="NCBIfam" id="NF009478">
    <property type="entry name" value="PRK12844.1"/>
    <property type="match status" value="1"/>
</dbReference>
<evidence type="ECO:0000313" key="12">
    <source>
        <dbReference type="Proteomes" id="UP000462055"/>
    </source>
</evidence>
<evidence type="ECO:0000256" key="8">
    <source>
        <dbReference type="ARBA" id="ARBA00066536"/>
    </source>
</evidence>
<dbReference type="Gene3D" id="3.50.50.60">
    <property type="entry name" value="FAD/NAD(P)-binding domain"/>
    <property type="match status" value="2"/>
</dbReference>
<evidence type="ECO:0000256" key="7">
    <source>
        <dbReference type="ARBA" id="ARBA00061147"/>
    </source>
</evidence>
<evidence type="ECO:0000256" key="2">
    <source>
        <dbReference type="ARBA" id="ARBA00022630"/>
    </source>
</evidence>
<evidence type="ECO:0000256" key="6">
    <source>
        <dbReference type="ARBA" id="ARBA00051951"/>
    </source>
</evidence>
<feature type="domain" description="FAD-dependent oxidoreductase 2 FAD-binding" evidence="10">
    <location>
        <begin position="12"/>
        <end position="538"/>
    </location>
</feature>
<organism evidence="11 12">
    <name type="scientific">Actinomadura physcomitrii</name>
    <dbReference type="NCBI Taxonomy" id="2650748"/>
    <lineage>
        <taxon>Bacteria</taxon>
        <taxon>Bacillati</taxon>
        <taxon>Actinomycetota</taxon>
        <taxon>Actinomycetes</taxon>
        <taxon>Streptosporangiales</taxon>
        <taxon>Thermomonosporaceae</taxon>
        <taxon>Actinomadura</taxon>
    </lineage>
</organism>
<keyword evidence="12" id="KW-1185">Reference proteome</keyword>
<keyword evidence="2" id="KW-0285">Flavoprotein</keyword>
<dbReference type="EC" id="1.3.99.4" evidence="8"/>
<evidence type="ECO:0000256" key="5">
    <source>
        <dbReference type="ARBA" id="ARBA00023221"/>
    </source>
</evidence>
<dbReference type="Proteomes" id="UP000462055">
    <property type="component" value="Unassembled WGS sequence"/>
</dbReference>
<dbReference type="SUPFAM" id="SSF56425">
    <property type="entry name" value="Succinate dehydrogenase/fumarate reductase flavoprotein, catalytic domain"/>
    <property type="match status" value="1"/>
</dbReference>
<name>A0A6I4MF74_9ACTN</name>
<evidence type="ECO:0000259" key="10">
    <source>
        <dbReference type="Pfam" id="PF00890"/>
    </source>
</evidence>
<dbReference type="FunFam" id="3.50.50.60:FF:000208">
    <property type="entry name" value="3-ketosteroid dehydrogenase"/>
    <property type="match status" value="1"/>
</dbReference>
<dbReference type="Gene3D" id="3.90.700.10">
    <property type="entry name" value="Succinate dehydrogenase/fumarate reductase flavoprotein, catalytic domain"/>
    <property type="match status" value="1"/>
</dbReference>
<comment type="caution">
    <text evidence="11">The sequence shown here is derived from an EMBL/GenBank/DDBJ whole genome shotgun (WGS) entry which is preliminary data.</text>
</comment>
<keyword evidence="4" id="KW-0560">Oxidoreductase</keyword>
<dbReference type="InterPro" id="IPR003953">
    <property type="entry name" value="FAD-dep_OxRdtase_2_FAD-bd"/>
</dbReference>
<dbReference type="InterPro" id="IPR027477">
    <property type="entry name" value="Succ_DH/fumarate_Rdtase_cat_sf"/>
</dbReference>
<evidence type="ECO:0000256" key="3">
    <source>
        <dbReference type="ARBA" id="ARBA00022827"/>
    </source>
</evidence>
<dbReference type="AlphaFoldDB" id="A0A6I4MF74"/>
<dbReference type="Pfam" id="PF00890">
    <property type="entry name" value="FAD_binding_2"/>
    <property type="match status" value="1"/>
</dbReference>